<proteinExistence type="predicted"/>
<comment type="caution">
    <text evidence="1">The sequence shown here is derived from an EMBL/GenBank/DDBJ whole genome shotgun (WGS) entry which is preliminary data.</text>
</comment>
<sequence>MVIMVALILTAGLVIDGGQQVDAASRAQSIAAAAARAGSEAQATDALAGSNDTGRALAAAQAYLDGSGVPGTVGFDGDRLRVTTEITVPTLMLSVIGIDSVRGRGEAEAELVGSR</sequence>
<dbReference type="EMBL" id="JACGWT010000002">
    <property type="protein sequence ID" value="MBA8793593.1"/>
    <property type="molecule type" value="Genomic_DNA"/>
</dbReference>
<protein>
    <submittedName>
        <fullName evidence="1">Flp pilus assembly protein TadG</fullName>
    </submittedName>
</protein>
<reference evidence="1 2" key="1">
    <citation type="submission" date="2020-07" db="EMBL/GenBank/DDBJ databases">
        <title>Sequencing the genomes of 1000 actinobacteria strains.</title>
        <authorList>
            <person name="Klenk H.-P."/>
        </authorList>
    </citation>
    <scope>NUCLEOTIDE SEQUENCE [LARGE SCALE GENOMIC DNA]</scope>
    <source>
        <strain evidence="1 2">DSM 100723</strain>
    </source>
</reference>
<gene>
    <name evidence="1" type="ORF">FHX74_001198</name>
</gene>
<name>A0A7W3IQX7_9ACTN</name>
<dbReference type="Proteomes" id="UP000523079">
    <property type="component" value="Unassembled WGS sequence"/>
</dbReference>
<organism evidence="1 2">
    <name type="scientific">Microlunatus kandeliicorticis</name>
    <dbReference type="NCBI Taxonomy" id="1759536"/>
    <lineage>
        <taxon>Bacteria</taxon>
        <taxon>Bacillati</taxon>
        <taxon>Actinomycetota</taxon>
        <taxon>Actinomycetes</taxon>
        <taxon>Propionibacteriales</taxon>
        <taxon>Propionibacteriaceae</taxon>
        <taxon>Microlunatus</taxon>
    </lineage>
</organism>
<accession>A0A7W3IQX7</accession>
<dbReference type="AlphaFoldDB" id="A0A7W3IQX7"/>
<evidence type="ECO:0000313" key="1">
    <source>
        <dbReference type="EMBL" id="MBA8793593.1"/>
    </source>
</evidence>
<keyword evidence="2" id="KW-1185">Reference proteome</keyword>
<evidence type="ECO:0000313" key="2">
    <source>
        <dbReference type="Proteomes" id="UP000523079"/>
    </source>
</evidence>